<keyword evidence="4" id="KW-1133">Transmembrane helix</keyword>
<reference evidence="8" key="1">
    <citation type="submission" date="2025-08" db="UniProtKB">
        <authorList>
            <consortium name="RefSeq"/>
        </authorList>
    </citation>
    <scope>IDENTIFICATION</scope>
</reference>
<keyword evidence="5" id="KW-0732">Signal</keyword>
<evidence type="ECO:0000256" key="3">
    <source>
        <dbReference type="ARBA" id="ARBA00023319"/>
    </source>
</evidence>
<feature type="domain" description="Ig-like" evidence="6">
    <location>
        <begin position="133"/>
        <end position="244"/>
    </location>
</feature>
<protein>
    <submittedName>
        <fullName evidence="8">Coxsackievirus and adenovirus receptor homolog isoform X1</fullName>
    </submittedName>
</protein>
<dbReference type="PANTHER" id="PTHR24100">
    <property type="entry name" value="BUTYROPHILIN"/>
    <property type="match status" value="1"/>
</dbReference>
<keyword evidence="3" id="KW-0393">Immunoglobulin domain</keyword>
<keyword evidence="8" id="KW-0675">Receptor</keyword>
<accession>A0A6P7PFB2</accession>
<dbReference type="InterPro" id="IPR013106">
    <property type="entry name" value="Ig_V-set"/>
</dbReference>
<dbReference type="KEGG" id="bspl:114869028"/>
<name>A0A6P7PFB2_BETSP</name>
<sequence length="304" mass="34037">MAFSGAVGTAAKLRHWTACACLLTCCWDCVAFRDEGVTVEPGDDVVLPCRDPRGGAVQGSEWRRPERGGEAVFWLNGRWLYHHLSFKGRVDLRDPEVRDGDVSVVLKNVDLSDAGTYECHVKVDQGFELVSSIRLRVAAPPRLRVRPGTDVTLSCHDPEAADIDLFKWKKLNPEQNVFIWQNQESDYDYEDELDRAFHGRVELKEPTMQNGDVSVVLKNVSANDSGTYECHIRDGSMLTHQLISTVVLEVDDSDLESGTTWKKGNLVTVVSVVAVVAVHLVGICFLTRKCTKQRNQNQNHEQET</sequence>
<dbReference type="InParanoid" id="A0A6P7PFB2"/>
<dbReference type="InterPro" id="IPR003598">
    <property type="entry name" value="Ig_sub2"/>
</dbReference>
<dbReference type="InterPro" id="IPR050504">
    <property type="entry name" value="IgSF_BTN/MOG"/>
</dbReference>
<comment type="subcellular location">
    <subcellularLocation>
        <location evidence="1">Membrane</location>
    </subcellularLocation>
</comment>
<keyword evidence="4" id="KW-0812">Transmembrane</keyword>
<dbReference type="PROSITE" id="PS50835">
    <property type="entry name" value="IG_LIKE"/>
    <property type="match status" value="1"/>
</dbReference>
<evidence type="ECO:0000313" key="7">
    <source>
        <dbReference type="Proteomes" id="UP000515150"/>
    </source>
</evidence>
<evidence type="ECO:0000256" key="1">
    <source>
        <dbReference type="ARBA" id="ARBA00004370"/>
    </source>
</evidence>
<proteinExistence type="predicted"/>
<dbReference type="GO" id="GO:0009897">
    <property type="term" value="C:external side of plasma membrane"/>
    <property type="evidence" value="ECO:0007669"/>
    <property type="project" value="TreeGrafter"/>
</dbReference>
<dbReference type="Proteomes" id="UP000515150">
    <property type="component" value="Chromosome 2"/>
</dbReference>
<dbReference type="Gene3D" id="2.60.40.10">
    <property type="entry name" value="Immunoglobulins"/>
    <property type="match status" value="2"/>
</dbReference>
<dbReference type="OrthoDB" id="10012075at2759"/>
<dbReference type="Pfam" id="PF07686">
    <property type="entry name" value="V-set"/>
    <property type="match status" value="2"/>
</dbReference>
<dbReference type="InterPro" id="IPR003599">
    <property type="entry name" value="Ig_sub"/>
</dbReference>
<evidence type="ECO:0000256" key="5">
    <source>
        <dbReference type="SAM" id="SignalP"/>
    </source>
</evidence>
<feature type="chain" id="PRO_5027783907" evidence="5">
    <location>
        <begin position="32"/>
        <end position="304"/>
    </location>
</feature>
<dbReference type="InterPro" id="IPR036179">
    <property type="entry name" value="Ig-like_dom_sf"/>
</dbReference>
<evidence type="ECO:0000259" key="6">
    <source>
        <dbReference type="PROSITE" id="PS50835"/>
    </source>
</evidence>
<dbReference type="InterPro" id="IPR007110">
    <property type="entry name" value="Ig-like_dom"/>
</dbReference>
<feature type="signal peptide" evidence="5">
    <location>
        <begin position="1"/>
        <end position="31"/>
    </location>
</feature>
<feature type="transmembrane region" description="Helical" evidence="4">
    <location>
        <begin position="266"/>
        <end position="286"/>
    </location>
</feature>
<dbReference type="GO" id="GO:0001817">
    <property type="term" value="P:regulation of cytokine production"/>
    <property type="evidence" value="ECO:0007669"/>
    <property type="project" value="TreeGrafter"/>
</dbReference>
<gene>
    <name evidence="8" type="primary">LOC114869028</name>
</gene>
<evidence type="ECO:0000256" key="2">
    <source>
        <dbReference type="ARBA" id="ARBA00023136"/>
    </source>
</evidence>
<dbReference type="AlphaFoldDB" id="A0A6P7PFB2"/>
<dbReference type="SUPFAM" id="SSF48726">
    <property type="entry name" value="Immunoglobulin"/>
    <property type="match status" value="2"/>
</dbReference>
<organism evidence="7 8">
    <name type="scientific">Betta splendens</name>
    <name type="common">Siamese fighting fish</name>
    <dbReference type="NCBI Taxonomy" id="158456"/>
    <lineage>
        <taxon>Eukaryota</taxon>
        <taxon>Metazoa</taxon>
        <taxon>Chordata</taxon>
        <taxon>Craniata</taxon>
        <taxon>Vertebrata</taxon>
        <taxon>Euteleostomi</taxon>
        <taxon>Actinopterygii</taxon>
        <taxon>Neopterygii</taxon>
        <taxon>Teleostei</taxon>
        <taxon>Neoteleostei</taxon>
        <taxon>Acanthomorphata</taxon>
        <taxon>Anabantaria</taxon>
        <taxon>Anabantiformes</taxon>
        <taxon>Anabantoidei</taxon>
        <taxon>Osphronemidae</taxon>
        <taxon>Betta</taxon>
    </lineage>
</organism>
<keyword evidence="2 4" id="KW-0472">Membrane</keyword>
<dbReference type="GO" id="GO:0050852">
    <property type="term" value="P:T cell receptor signaling pathway"/>
    <property type="evidence" value="ECO:0007669"/>
    <property type="project" value="TreeGrafter"/>
</dbReference>
<dbReference type="GO" id="GO:0005102">
    <property type="term" value="F:signaling receptor binding"/>
    <property type="evidence" value="ECO:0007669"/>
    <property type="project" value="TreeGrafter"/>
</dbReference>
<dbReference type="SMART" id="SM00409">
    <property type="entry name" value="IG"/>
    <property type="match status" value="2"/>
</dbReference>
<evidence type="ECO:0000313" key="8">
    <source>
        <dbReference type="RefSeq" id="XP_029028655.1"/>
    </source>
</evidence>
<dbReference type="SMART" id="SM00406">
    <property type="entry name" value="IGv"/>
    <property type="match status" value="2"/>
</dbReference>
<dbReference type="RefSeq" id="XP_029028655.1">
    <property type="nucleotide sequence ID" value="XM_029172822.3"/>
</dbReference>
<keyword evidence="7" id="KW-1185">Reference proteome</keyword>
<evidence type="ECO:0000256" key="4">
    <source>
        <dbReference type="SAM" id="Phobius"/>
    </source>
</evidence>
<dbReference type="GeneID" id="114869028"/>
<dbReference type="SMART" id="SM00408">
    <property type="entry name" value="IGc2"/>
    <property type="match status" value="2"/>
</dbReference>
<dbReference type="InterPro" id="IPR013783">
    <property type="entry name" value="Ig-like_fold"/>
</dbReference>